<gene>
    <name evidence="4" type="ORF">ACFQMN_13160</name>
</gene>
<name>A0ABW2K6P0_9BACI</name>
<evidence type="ECO:0000313" key="4">
    <source>
        <dbReference type="EMBL" id="MFC7321830.1"/>
    </source>
</evidence>
<dbReference type="NCBIfam" id="TIGR02937">
    <property type="entry name" value="sigma70-ECF"/>
    <property type="match status" value="1"/>
</dbReference>
<dbReference type="Proteomes" id="UP001596494">
    <property type="component" value="Unassembled WGS sequence"/>
</dbReference>
<dbReference type="InterPro" id="IPR007394">
    <property type="entry name" value="UPF0122"/>
</dbReference>
<organism evidence="4 5">
    <name type="scientific">Halobacillus campisalis</name>
    <dbReference type="NCBI Taxonomy" id="435909"/>
    <lineage>
        <taxon>Bacteria</taxon>
        <taxon>Bacillati</taxon>
        <taxon>Bacillota</taxon>
        <taxon>Bacilli</taxon>
        <taxon>Bacillales</taxon>
        <taxon>Bacillaceae</taxon>
        <taxon>Halobacillus</taxon>
    </lineage>
</organism>
<dbReference type="SUPFAM" id="SSF88946">
    <property type="entry name" value="Sigma2 domain of RNA polymerase sigma factors"/>
    <property type="match status" value="1"/>
</dbReference>
<comment type="caution">
    <text evidence="4">The sequence shown here is derived from an EMBL/GenBank/DDBJ whole genome shotgun (WGS) entry which is preliminary data.</text>
</comment>
<comment type="function">
    <text evidence="2">Might take part in the signal recognition particle (SRP) pathway. This is inferred from the conservation of its genetic proximity to ftsY/ffh. May be a regulatory protein.</text>
</comment>
<accession>A0ABW2K6P0</accession>
<reference evidence="5" key="1">
    <citation type="journal article" date="2019" name="Int. J. Syst. Evol. Microbiol.">
        <title>The Global Catalogue of Microorganisms (GCM) 10K type strain sequencing project: providing services to taxonomists for standard genome sequencing and annotation.</title>
        <authorList>
            <consortium name="The Broad Institute Genomics Platform"/>
            <consortium name="The Broad Institute Genome Sequencing Center for Infectious Disease"/>
            <person name="Wu L."/>
            <person name="Ma J."/>
        </authorList>
    </citation>
    <scope>NUCLEOTIDE SEQUENCE [LARGE SCALE GENOMIC DNA]</scope>
    <source>
        <strain evidence="5">CCUG 73951</strain>
    </source>
</reference>
<sequence>MSNEHLNFERVVKENERLIYYHIHSLRINDSEGTYFSEGLVALWKAYESYDKELGKFSTFLSWKIRNALIDRIRKESTQQKHQLNYLQQTSATTSLLTEDYIEDHHLWEQVKSLLTQNQWKWVYYFIIHDLSVEQIASLEKVSKDSVKNWGRHARRILRERLSM</sequence>
<dbReference type="SUPFAM" id="SSF88659">
    <property type="entry name" value="Sigma3 and sigma4 domains of RNA polymerase sigma factors"/>
    <property type="match status" value="1"/>
</dbReference>
<dbReference type="InterPro" id="IPR007627">
    <property type="entry name" value="RNA_pol_sigma70_r2"/>
</dbReference>
<keyword evidence="5" id="KW-1185">Reference proteome</keyword>
<dbReference type="Pfam" id="PF04297">
    <property type="entry name" value="UPF0122"/>
    <property type="match status" value="1"/>
</dbReference>
<evidence type="ECO:0000259" key="3">
    <source>
        <dbReference type="Pfam" id="PF04542"/>
    </source>
</evidence>
<evidence type="ECO:0000256" key="1">
    <source>
        <dbReference type="ARBA" id="ARBA00008720"/>
    </source>
</evidence>
<dbReference type="Pfam" id="PF04542">
    <property type="entry name" value="Sigma70_r2"/>
    <property type="match status" value="1"/>
</dbReference>
<dbReference type="RefSeq" id="WP_289215770.1">
    <property type="nucleotide sequence ID" value="NZ_JAPVRC010000004.1"/>
</dbReference>
<evidence type="ECO:0000256" key="2">
    <source>
        <dbReference type="ARBA" id="ARBA00024764"/>
    </source>
</evidence>
<feature type="domain" description="RNA polymerase sigma-70 region 2" evidence="3">
    <location>
        <begin position="36"/>
        <end position="77"/>
    </location>
</feature>
<dbReference type="InterPro" id="IPR013325">
    <property type="entry name" value="RNA_pol_sigma_r2"/>
</dbReference>
<dbReference type="EMBL" id="JBHTBY010000011">
    <property type="protein sequence ID" value="MFC7321830.1"/>
    <property type="molecule type" value="Genomic_DNA"/>
</dbReference>
<dbReference type="Gene3D" id="1.10.10.10">
    <property type="entry name" value="Winged helix-like DNA-binding domain superfamily/Winged helix DNA-binding domain"/>
    <property type="match status" value="1"/>
</dbReference>
<dbReference type="Gene3D" id="1.10.1740.10">
    <property type="match status" value="1"/>
</dbReference>
<comment type="similarity">
    <text evidence="1">Belongs to the UPF0122 family.</text>
</comment>
<dbReference type="InterPro" id="IPR036388">
    <property type="entry name" value="WH-like_DNA-bd_sf"/>
</dbReference>
<protein>
    <submittedName>
        <fullName evidence="4">Sigma-70 family RNA polymerase sigma factor</fullName>
    </submittedName>
</protein>
<proteinExistence type="inferred from homology"/>
<evidence type="ECO:0000313" key="5">
    <source>
        <dbReference type="Proteomes" id="UP001596494"/>
    </source>
</evidence>
<dbReference type="InterPro" id="IPR014284">
    <property type="entry name" value="RNA_pol_sigma-70_dom"/>
</dbReference>
<dbReference type="InterPro" id="IPR013324">
    <property type="entry name" value="RNA_pol_sigma_r3/r4-like"/>
</dbReference>